<dbReference type="GO" id="GO:0005634">
    <property type="term" value="C:nucleus"/>
    <property type="evidence" value="ECO:0007669"/>
    <property type="project" value="TreeGrafter"/>
</dbReference>
<dbReference type="InterPro" id="IPR050797">
    <property type="entry name" value="Carb_Metab_Trans_Reg"/>
</dbReference>
<evidence type="ECO:0000256" key="2">
    <source>
        <dbReference type="SAM" id="MobiDB-lite"/>
    </source>
</evidence>
<dbReference type="CDD" id="cd12148">
    <property type="entry name" value="fungal_TF_MHR"/>
    <property type="match status" value="1"/>
</dbReference>
<feature type="compositionally biased region" description="Low complexity" evidence="2">
    <location>
        <begin position="218"/>
        <end position="230"/>
    </location>
</feature>
<evidence type="ECO:0000313" key="4">
    <source>
        <dbReference type="EMBL" id="PWN37300.1"/>
    </source>
</evidence>
<feature type="domain" description="Zn(2)-C6 fungal-type" evidence="3">
    <location>
        <begin position="8"/>
        <end position="40"/>
    </location>
</feature>
<dbReference type="GO" id="GO:0001080">
    <property type="term" value="P:nitrogen catabolite activation of transcription from RNA polymerase II promoter"/>
    <property type="evidence" value="ECO:0007669"/>
    <property type="project" value="TreeGrafter"/>
</dbReference>
<dbReference type="PANTHER" id="PTHR31668:SF4">
    <property type="entry name" value="TRANSCRIPTIONAL ACTIVATOR PROTEIN DAL81"/>
    <property type="match status" value="1"/>
</dbReference>
<proteinExistence type="predicted"/>
<dbReference type="PROSITE" id="PS50048">
    <property type="entry name" value="ZN2_CY6_FUNGAL_2"/>
    <property type="match status" value="1"/>
</dbReference>
<dbReference type="PANTHER" id="PTHR31668">
    <property type="entry name" value="GLUCOSE TRANSPORT TRANSCRIPTION REGULATOR RGT1-RELATED-RELATED"/>
    <property type="match status" value="1"/>
</dbReference>
<keyword evidence="5" id="KW-1185">Reference proteome</keyword>
<evidence type="ECO:0000313" key="5">
    <source>
        <dbReference type="Proteomes" id="UP000245771"/>
    </source>
</evidence>
<dbReference type="AlphaFoldDB" id="A0A316VIG7"/>
<reference evidence="4 5" key="1">
    <citation type="journal article" date="2018" name="Mol. Biol. Evol.">
        <title>Broad Genomic Sampling Reveals a Smut Pathogenic Ancestry of the Fungal Clade Ustilaginomycotina.</title>
        <authorList>
            <person name="Kijpornyongpan T."/>
            <person name="Mondo S.J."/>
            <person name="Barry K."/>
            <person name="Sandor L."/>
            <person name="Lee J."/>
            <person name="Lipzen A."/>
            <person name="Pangilinan J."/>
            <person name="LaButti K."/>
            <person name="Hainaut M."/>
            <person name="Henrissat B."/>
            <person name="Grigoriev I.V."/>
            <person name="Spatafora J.W."/>
            <person name="Aime M.C."/>
        </authorList>
    </citation>
    <scope>NUCLEOTIDE SEQUENCE [LARGE SCALE GENOMIC DNA]</scope>
    <source>
        <strain evidence="4 5">MCA 3882</strain>
    </source>
</reference>
<gene>
    <name evidence="4" type="ORF">FA14DRAFT_107151</name>
</gene>
<evidence type="ECO:0000256" key="1">
    <source>
        <dbReference type="ARBA" id="ARBA00023242"/>
    </source>
</evidence>
<dbReference type="EMBL" id="KZ819602">
    <property type="protein sequence ID" value="PWN37300.1"/>
    <property type="molecule type" value="Genomic_DNA"/>
</dbReference>
<dbReference type="InterPro" id="IPR036864">
    <property type="entry name" value="Zn2-C6_fun-type_DNA-bd_sf"/>
</dbReference>
<keyword evidence="1" id="KW-0539">Nucleus</keyword>
<feature type="region of interest" description="Disordered" evidence="2">
    <location>
        <begin position="215"/>
        <end position="246"/>
    </location>
</feature>
<dbReference type="SUPFAM" id="SSF57701">
    <property type="entry name" value="Zn2/Cys6 DNA-binding domain"/>
    <property type="match status" value="1"/>
</dbReference>
<evidence type="ECO:0000259" key="3">
    <source>
        <dbReference type="PROSITE" id="PS50048"/>
    </source>
</evidence>
<feature type="non-terminal residue" evidence="4">
    <location>
        <position position="632"/>
    </location>
</feature>
<dbReference type="Pfam" id="PF00172">
    <property type="entry name" value="Zn_clus"/>
    <property type="match status" value="1"/>
</dbReference>
<organism evidence="4 5">
    <name type="scientific">Meira miltonrushii</name>
    <dbReference type="NCBI Taxonomy" id="1280837"/>
    <lineage>
        <taxon>Eukaryota</taxon>
        <taxon>Fungi</taxon>
        <taxon>Dikarya</taxon>
        <taxon>Basidiomycota</taxon>
        <taxon>Ustilaginomycotina</taxon>
        <taxon>Exobasidiomycetes</taxon>
        <taxon>Exobasidiales</taxon>
        <taxon>Brachybasidiaceae</taxon>
        <taxon>Meira</taxon>
    </lineage>
</organism>
<sequence length="632" mass="70674">AARKQNSACDACRNRKVRCHRTPGEEKCNHCKAKGIECTTIYVQLATQGVKRPVKRQRGEIVPEGDATPTMGEDVPLVVRYLLLRDNEYADVVYGLSYAEIPGKRIPPTTAAETRLINATARQEFVSSLLETYFSTVHIRYPVLDPQEFLQRFHYQTPELGGAPPDVLTAVLLAWGAKFSTHPIIVADRRETAHDELTPTQRLRRSVNNPLANRALASSHGDSSSSRSGTGSSGKGELTAPELRDASKVMGRSRIAEDLIVKAQEVLDRNKAHRIANMDNAKAAIIVQALFWQQASQTDSTDAISPSQLRPAKRRGVYICNGSWINSSISHMFEMRVHLQGTIDNIAEEGQRGQVAMAWWLACMFDAHMSAFYRRKPILAAEDYSTKPPAPPRTGPVTGPSPVAAEEGYRIWLNSALDQCEMMRSVYFTLWTPCAYEEGISARKLEKLVSAAYRWRSSHLALVGAPDQDWPSQWKFADAVTACSSDLNYHVVWLLMWQAIDEYGIAELKANNLAQYNAACTRHGTSSGLPVTMAEMELDQSKVNGMRNAIYEEALKAALRSANLAKMLHDFDYLQNEAGIMKFTLCEAGYCLTRFKRPEVYMVIDGLRQYGQAFEECYEQADELERLALEYS</sequence>
<dbReference type="GO" id="GO:0008270">
    <property type="term" value="F:zinc ion binding"/>
    <property type="evidence" value="ECO:0007669"/>
    <property type="project" value="InterPro"/>
</dbReference>
<dbReference type="Gene3D" id="4.10.240.10">
    <property type="entry name" value="Zn(2)-C6 fungal-type DNA-binding domain"/>
    <property type="match status" value="1"/>
</dbReference>
<dbReference type="InParanoid" id="A0A316VIG7"/>
<feature type="non-terminal residue" evidence="4">
    <location>
        <position position="1"/>
    </location>
</feature>
<dbReference type="GeneID" id="37017579"/>
<dbReference type="RefSeq" id="XP_025357602.1">
    <property type="nucleotide sequence ID" value="XM_025495798.1"/>
</dbReference>
<dbReference type="CDD" id="cd00067">
    <property type="entry name" value="GAL4"/>
    <property type="match status" value="1"/>
</dbReference>
<dbReference type="Proteomes" id="UP000245771">
    <property type="component" value="Unassembled WGS sequence"/>
</dbReference>
<dbReference type="GO" id="GO:0000981">
    <property type="term" value="F:DNA-binding transcription factor activity, RNA polymerase II-specific"/>
    <property type="evidence" value="ECO:0007669"/>
    <property type="project" value="InterPro"/>
</dbReference>
<dbReference type="OrthoDB" id="2534600at2759"/>
<dbReference type="SMART" id="SM00066">
    <property type="entry name" value="GAL4"/>
    <property type="match status" value="1"/>
</dbReference>
<name>A0A316VIG7_9BASI</name>
<dbReference type="PROSITE" id="PS00463">
    <property type="entry name" value="ZN2_CY6_FUNGAL_1"/>
    <property type="match status" value="1"/>
</dbReference>
<dbReference type="InterPro" id="IPR001138">
    <property type="entry name" value="Zn2Cys6_DnaBD"/>
</dbReference>
<accession>A0A316VIG7</accession>
<protein>
    <recommendedName>
        <fullName evidence="3">Zn(2)-C6 fungal-type domain-containing protein</fullName>
    </recommendedName>
</protein>